<dbReference type="Gene3D" id="3.40.830.10">
    <property type="entry name" value="LigB-like"/>
    <property type="match status" value="1"/>
</dbReference>
<dbReference type="AlphaFoldDB" id="A0A1U6HT96"/>
<proteinExistence type="predicted"/>
<evidence type="ECO:0000313" key="4">
    <source>
        <dbReference type="Proteomes" id="UP000190989"/>
    </source>
</evidence>
<dbReference type="RefSeq" id="WP_079730409.1">
    <property type="nucleotide sequence ID" value="NZ_FVZE01000003.1"/>
</dbReference>
<keyword evidence="3" id="KW-0560">Oxidoreductase</keyword>
<dbReference type="Pfam" id="PF02900">
    <property type="entry name" value="LigB"/>
    <property type="match status" value="1"/>
</dbReference>
<dbReference type="GO" id="GO:0008198">
    <property type="term" value="F:ferrous iron binding"/>
    <property type="evidence" value="ECO:0007669"/>
    <property type="project" value="InterPro"/>
</dbReference>
<dbReference type="NCBIfam" id="NF009901">
    <property type="entry name" value="PRK13364.1"/>
    <property type="match status" value="1"/>
</dbReference>
<evidence type="ECO:0000313" key="3">
    <source>
        <dbReference type="EMBL" id="SLJ98958.1"/>
    </source>
</evidence>
<keyword evidence="4" id="KW-1185">Reference proteome</keyword>
<dbReference type="NCBIfam" id="NF009902">
    <property type="entry name" value="PRK13365.1"/>
    <property type="match status" value="1"/>
</dbReference>
<dbReference type="STRING" id="428990.SAMN06295987_10320"/>
<gene>
    <name evidence="3" type="ORF">SAMN06295987_10320</name>
</gene>
<reference evidence="4" key="1">
    <citation type="submission" date="2017-02" db="EMBL/GenBank/DDBJ databases">
        <authorList>
            <person name="Varghese N."/>
            <person name="Submissions S."/>
        </authorList>
    </citation>
    <scope>NUCLEOTIDE SEQUENCE [LARGE SCALE GENOMIC DNA]</scope>
    <source>
        <strain evidence="4">SM117</strain>
    </source>
</reference>
<name>A0A1U6HT96_9SPHN</name>
<evidence type="ECO:0000259" key="2">
    <source>
        <dbReference type="Pfam" id="PF02900"/>
    </source>
</evidence>
<organism evidence="3 4">
    <name type="scientific">Novosphingobium mathurense</name>
    <dbReference type="NCBI Taxonomy" id="428990"/>
    <lineage>
        <taxon>Bacteria</taxon>
        <taxon>Pseudomonadati</taxon>
        <taxon>Pseudomonadota</taxon>
        <taxon>Alphaproteobacteria</taxon>
        <taxon>Sphingomonadales</taxon>
        <taxon>Sphingomonadaceae</taxon>
        <taxon>Novosphingobium</taxon>
    </lineage>
</organism>
<feature type="domain" description="Extradiol ring-cleavage dioxygenase class III enzyme subunit B" evidence="2">
    <location>
        <begin position="8"/>
        <end position="273"/>
    </location>
</feature>
<sequence>MARITHGIGCSHIPVLGYAHDHGKDGDDYFKPAFAGFDWTREWITAPDSRPDVVILVYNDHASAFDMKVIPTFAIGCGESFTPADEGFGPRPVPVVEGHPDLAWHIAQSLVLDEFDTTIINEMEVDHGLTVPLTMMFGDVEKWPVKVIPLAVNVVTYPPPSGNRCWALGEAISRAVSSFPQDLKVQIWGTGGMSHQLQGPRAGLINKEWDNRFLDGLTGEGQDLRHVPHIEYLRETGSEGIEMVMWLIMRGALGKSTRALHRHYHVPVSNTALGHIVLEPVDPTVPPSRTLEGGSPIAQKMIA</sequence>
<dbReference type="EMBL" id="FVZE01000003">
    <property type="protein sequence ID" value="SLJ98958.1"/>
    <property type="molecule type" value="Genomic_DNA"/>
</dbReference>
<evidence type="ECO:0000256" key="1">
    <source>
        <dbReference type="SAM" id="MobiDB-lite"/>
    </source>
</evidence>
<accession>A0A1U6HT96</accession>
<protein>
    <submittedName>
        <fullName evidence="3">Protocatechuate 4,5-dioxygenase, beta chain</fullName>
    </submittedName>
</protein>
<feature type="region of interest" description="Disordered" evidence="1">
    <location>
        <begin position="284"/>
        <end position="303"/>
    </location>
</feature>
<dbReference type="InterPro" id="IPR004183">
    <property type="entry name" value="Xdiol_dOase_suB"/>
</dbReference>
<dbReference type="NCBIfam" id="NF009903">
    <property type="entry name" value="PRK13366.1"/>
    <property type="match status" value="1"/>
</dbReference>
<dbReference type="Proteomes" id="UP000190989">
    <property type="component" value="Unassembled WGS sequence"/>
</dbReference>
<dbReference type="GO" id="GO:0016702">
    <property type="term" value="F:oxidoreductase activity, acting on single donors with incorporation of molecular oxygen, incorporation of two atoms of oxygen"/>
    <property type="evidence" value="ECO:0007669"/>
    <property type="project" value="UniProtKB-ARBA"/>
</dbReference>
<keyword evidence="3" id="KW-0223">Dioxygenase</keyword>
<dbReference type="SUPFAM" id="SSF53213">
    <property type="entry name" value="LigB-like"/>
    <property type="match status" value="1"/>
</dbReference>